<proteinExistence type="predicted"/>
<protein>
    <submittedName>
        <fullName evidence="1">Uncharacterized protein</fullName>
    </submittedName>
</protein>
<sequence>MGTPGTSTLAAAWAGLASAGFCDDVVPHPANSEAAIVDIIACLISFLNGETVAAHPVPANFNPAAQPCQRTTYDSNSSITRLISAQAVSEVSRIFAS</sequence>
<dbReference type="EMBL" id="UINC01042125">
    <property type="protein sequence ID" value="SVB44334.1"/>
    <property type="molecule type" value="Genomic_DNA"/>
</dbReference>
<reference evidence="1" key="1">
    <citation type="submission" date="2018-05" db="EMBL/GenBank/DDBJ databases">
        <authorList>
            <person name="Lanie J.A."/>
            <person name="Ng W.-L."/>
            <person name="Kazmierczak K.M."/>
            <person name="Andrzejewski T.M."/>
            <person name="Davidsen T.M."/>
            <person name="Wayne K.J."/>
            <person name="Tettelin H."/>
            <person name="Glass J.I."/>
            <person name="Rusch D."/>
            <person name="Podicherti R."/>
            <person name="Tsui H.-C.T."/>
            <person name="Winkler M.E."/>
        </authorList>
    </citation>
    <scope>NUCLEOTIDE SEQUENCE</scope>
</reference>
<accession>A0A382E2J1</accession>
<dbReference type="AlphaFoldDB" id="A0A382E2J1"/>
<organism evidence="1">
    <name type="scientific">marine metagenome</name>
    <dbReference type="NCBI Taxonomy" id="408172"/>
    <lineage>
        <taxon>unclassified sequences</taxon>
        <taxon>metagenomes</taxon>
        <taxon>ecological metagenomes</taxon>
    </lineage>
</organism>
<evidence type="ECO:0000313" key="1">
    <source>
        <dbReference type="EMBL" id="SVB44334.1"/>
    </source>
</evidence>
<gene>
    <name evidence="1" type="ORF">METZ01_LOCUS197188</name>
</gene>
<name>A0A382E2J1_9ZZZZ</name>
<feature type="non-terminal residue" evidence="1">
    <location>
        <position position="97"/>
    </location>
</feature>